<keyword evidence="2" id="KW-0812">Transmembrane</keyword>
<organism evidence="4 5">
    <name type="scientific">Desulfosarcina widdelii</name>
    <dbReference type="NCBI Taxonomy" id="947919"/>
    <lineage>
        <taxon>Bacteria</taxon>
        <taxon>Pseudomonadati</taxon>
        <taxon>Thermodesulfobacteriota</taxon>
        <taxon>Desulfobacteria</taxon>
        <taxon>Desulfobacterales</taxon>
        <taxon>Desulfosarcinaceae</taxon>
        <taxon>Desulfosarcina</taxon>
    </lineage>
</organism>
<evidence type="ECO:0000313" key="5">
    <source>
        <dbReference type="Proteomes" id="UP000427769"/>
    </source>
</evidence>
<keyword evidence="2" id="KW-1133">Transmembrane helix</keyword>
<dbReference type="OrthoDB" id="5455658at2"/>
<dbReference type="EMBL" id="AP021875">
    <property type="protein sequence ID" value="BBO78073.1"/>
    <property type="molecule type" value="Genomic_DNA"/>
</dbReference>
<gene>
    <name evidence="4" type="ORF">DSCW_54900</name>
</gene>
<accession>A0A5K7ZEC4</accession>
<dbReference type="Proteomes" id="UP000427769">
    <property type="component" value="Chromosome"/>
</dbReference>
<dbReference type="Gene3D" id="3.40.190.10">
    <property type="entry name" value="Periplasmic binding protein-like II"/>
    <property type="match status" value="2"/>
</dbReference>
<proteinExistence type="predicted"/>
<keyword evidence="2" id="KW-0472">Membrane</keyword>
<dbReference type="KEGG" id="dwd:DSCW_54900"/>
<dbReference type="Pfam" id="PF00497">
    <property type="entry name" value="SBP_bac_3"/>
    <property type="match status" value="1"/>
</dbReference>
<dbReference type="PANTHER" id="PTHR35936">
    <property type="entry name" value="MEMBRANE-BOUND LYTIC MUREIN TRANSGLYCOSYLASE F"/>
    <property type="match status" value="1"/>
</dbReference>
<keyword evidence="1" id="KW-0732">Signal</keyword>
<evidence type="ECO:0000313" key="4">
    <source>
        <dbReference type="EMBL" id="BBO78073.1"/>
    </source>
</evidence>
<dbReference type="RefSeq" id="WP_155306745.1">
    <property type="nucleotide sequence ID" value="NZ_AP021875.1"/>
</dbReference>
<evidence type="ECO:0000256" key="2">
    <source>
        <dbReference type="SAM" id="Phobius"/>
    </source>
</evidence>
<dbReference type="SUPFAM" id="SSF53850">
    <property type="entry name" value="Periplasmic binding protein-like II"/>
    <property type="match status" value="1"/>
</dbReference>
<evidence type="ECO:0000259" key="3">
    <source>
        <dbReference type="SMART" id="SM00062"/>
    </source>
</evidence>
<sequence length="285" mass="32236">MEQGNNIPNDIVIPQELADDGQVNITLKPYRRLLLGLLTVGILSAICGLATNVRGAEKGDVAVVASTESPPYRMFEGGPPRGVFIDIIEAVLRKANLTSRYHVLPFKRCLTELKTGEADLFIGLFYRPEREAYVIYLKPTIAPYVTKVFYLNKGRARYIQKWEDLYQLRIGIRAGYKHHPDFDADQRIQKFEVTTDEQNFHKLALNRIDAVLITEETGVYLIGKLGYAERFAPAPLRLESDNPAYIVMSRKSRLKPHIPALETAIAAIAANGTLEAIRQQYLRHR</sequence>
<protein>
    <submittedName>
        <fullName evidence="4">ABC transporter substrate-binding protein</fullName>
    </submittedName>
</protein>
<dbReference type="AlphaFoldDB" id="A0A5K7ZEC4"/>
<name>A0A5K7ZEC4_9BACT</name>
<reference evidence="4 5" key="1">
    <citation type="submission" date="2019-11" db="EMBL/GenBank/DDBJ databases">
        <title>Comparative genomics of hydrocarbon-degrading Desulfosarcina strains.</title>
        <authorList>
            <person name="Watanabe M."/>
            <person name="Kojima H."/>
            <person name="Fukui M."/>
        </authorList>
    </citation>
    <scope>NUCLEOTIDE SEQUENCE [LARGE SCALE GENOMIC DNA]</scope>
    <source>
        <strain evidence="4 5">PP31</strain>
    </source>
</reference>
<feature type="transmembrane region" description="Helical" evidence="2">
    <location>
        <begin position="33"/>
        <end position="51"/>
    </location>
</feature>
<feature type="domain" description="Solute-binding protein family 3/N-terminal" evidence="3">
    <location>
        <begin position="60"/>
        <end position="285"/>
    </location>
</feature>
<dbReference type="PANTHER" id="PTHR35936:SF25">
    <property type="entry name" value="ABC TRANSPORTER SUBSTRATE-BINDING PROTEIN"/>
    <property type="match status" value="1"/>
</dbReference>
<dbReference type="InterPro" id="IPR001638">
    <property type="entry name" value="Solute-binding_3/MltF_N"/>
</dbReference>
<dbReference type="SMART" id="SM00062">
    <property type="entry name" value="PBPb"/>
    <property type="match status" value="1"/>
</dbReference>
<keyword evidence="5" id="KW-1185">Reference proteome</keyword>
<evidence type="ECO:0000256" key="1">
    <source>
        <dbReference type="ARBA" id="ARBA00022729"/>
    </source>
</evidence>